<organism evidence="4">
    <name type="scientific">Sesamum radiatum</name>
    <name type="common">Black benniseed</name>
    <dbReference type="NCBI Taxonomy" id="300843"/>
    <lineage>
        <taxon>Eukaryota</taxon>
        <taxon>Viridiplantae</taxon>
        <taxon>Streptophyta</taxon>
        <taxon>Embryophyta</taxon>
        <taxon>Tracheophyta</taxon>
        <taxon>Spermatophyta</taxon>
        <taxon>Magnoliopsida</taxon>
        <taxon>eudicotyledons</taxon>
        <taxon>Gunneridae</taxon>
        <taxon>Pentapetalae</taxon>
        <taxon>asterids</taxon>
        <taxon>lamiids</taxon>
        <taxon>Lamiales</taxon>
        <taxon>Pedaliaceae</taxon>
        <taxon>Sesamum</taxon>
    </lineage>
</organism>
<feature type="region of interest" description="Disordered" evidence="2">
    <location>
        <begin position="153"/>
        <end position="183"/>
    </location>
</feature>
<keyword evidence="1" id="KW-0479">Metal-binding</keyword>
<dbReference type="InterPro" id="IPR001878">
    <property type="entry name" value="Znf_CCHC"/>
</dbReference>
<dbReference type="PROSITE" id="PS50158">
    <property type="entry name" value="ZF_CCHC"/>
    <property type="match status" value="1"/>
</dbReference>
<keyword evidence="1" id="KW-0863">Zinc-finger</keyword>
<reference evidence="4" key="2">
    <citation type="journal article" date="2024" name="Plant">
        <title>Genomic evolution and insights into agronomic trait innovations of Sesamum species.</title>
        <authorList>
            <person name="Miao H."/>
            <person name="Wang L."/>
            <person name="Qu L."/>
            <person name="Liu H."/>
            <person name="Sun Y."/>
            <person name="Le M."/>
            <person name="Wang Q."/>
            <person name="Wei S."/>
            <person name="Zheng Y."/>
            <person name="Lin W."/>
            <person name="Duan Y."/>
            <person name="Cao H."/>
            <person name="Xiong S."/>
            <person name="Wang X."/>
            <person name="Wei L."/>
            <person name="Li C."/>
            <person name="Ma Q."/>
            <person name="Ju M."/>
            <person name="Zhao R."/>
            <person name="Li G."/>
            <person name="Mu C."/>
            <person name="Tian Q."/>
            <person name="Mei H."/>
            <person name="Zhang T."/>
            <person name="Gao T."/>
            <person name="Zhang H."/>
        </authorList>
    </citation>
    <scope>NUCLEOTIDE SEQUENCE</scope>
    <source>
        <strain evidence="4">G02</strain>
    </source>
</reference>
<evidence type="ECO:0000256" key="1">
    <source>
        <dbReference type="PROSITE-ProRule" id="PRU00047"/>
    </source>
</evidence>
<accession>A0AAW2R0V6</accession>
<gene>
    <name evidence="4" type="ORF">Sradi_3261600</name>
</gene>
<protein>
    <recommendedName>
        <fullName evidence="3">CCHC-type domain-containing protein</fullName>
    </recommendedName>
</protein>
<keyword evidence="1" id="KW-0862">Zinc</keyword>
<dbReference type="AlphaFoldDB" id="A0AAW2R0V6"/>
<proteinExistence type="predicted"/>
<evidence type="ECO:0000313" key="4">
    <source>
        <dbReference type="EMBL" id="KAL0373459.1"/>
    </source>
</evidence>
<reference evidence="4" key="1">
    <citation type="submission" date="2020-06" db="EMBL/GenBank/DDBJ databases">
        <authorList>
            <person name="Li T."/>
            <person name="Hu X."/>
            <person name="Zhang T."/>
            <person name="Song X."/>
            <person name="Zhang H."/>
            <person name="Dai N."/>
            <person name="Sheng W."/>
            <person name="Hou X."/>
            <person name="Wei L."/>
        </authorList>
    </citation>
    <scope>NUCLEOTIDE SEQUENCE</scope>
    <source>
        <strain evidence="4">G02</strain>
        <tissue evidence="4">Leaf</tissue>
    </source>
</reference>
<comment type="caution">
    <text evidence="4">The sequence shown here is derived from an EMBL/GenBank/DDBJ whole genome shotgun (WGS) entry which is preliminary data.</text>
</comment>
<dbReference type="GO" id="GO:0008270">
    <property type="term" value="F:zinc ion binding"/>
    <property type="evidence" value="ECO:0007669"/>
    <property type="project" value="UniProtKB-KW"/>
</dbReference>
<dbReference type="GO" id="GO:0003676">
    <property type="term" value="F:nucleic acid binding"/>
    <property type="evidence" value="ECO:0007669"/>
    <property type="project" value="InterPro"/>
</dbReference>
<evidence type="ECO:0000259" key="3">
    <source>
        <dbReference type="PROSITE" id="PS50158"/>
    </source>
</evidence>
<dbReference type="EMBL" id="JACGWJ010000014">
    <property type="protein sequence ID" value="KAL0373459.1"/>
    <property type="molecule type" value="Genomic_DNA"/>
</dbReference>
<feature type="domain" description="CCHC-type" evidence="3">
    <location>
        <begin position="121"/>
        <end position="136"/>
    </location>
</feature>
<sequence>MVPMTAPSKSSIFIGNIPLFTSKLVNGDNIAAAFNNSSRKTLSYVAPMIQNDEVIVRPTLEINREGARCWASTAVGYFLGRNPYFPHLNEFLRYTRPAIMEANGGEAPCRVDVEYEWLPPKCTACSSLGHRTKECPILNRSSKPLVQIYVQKPRPPPQYTSPNVRHVSPTVPNTPRKPPTEQPVRIISGEGVETKERKLSYTTRLTC</sequence>
<name>A0AAW2R0V6_SESRA</name>
<evidence type="ECO:0000256" key="2">
    <source>
        <dbReference type="SAM" id="MobiDB-lite"/>
    </source>
</evidence>